<reference evidence="2" key="1">
    <citation type="submission" date="2019-01" db="EMBL/GenBank/DDBJ databases">
        <authorList>
            <consortium name="Genoscope - CEA"/>
            <person name="William W."/>
        </authorList>
    </citation>
    <scope>NUCLEOTIDE SEQUENCE</scope>
    <source>
        <strain evidence="2">CR-1</strain>
    </source>
</reference>
<name>A0A484HGB6_9BACT</name>
<evidence type="ECO:0000313" key="2">
    <source>
        <dbReference type="EMBL" id="VEN73414.1"/>
    </source>
</evidence>
<accession>A0A484HGB6</accession>
<dbReference type="EMBL" id="CAACVI010000009">
    <property type="protein sequence ID" value="VEN73414.1"/>
    <property type="molecule type" value="Genomic_DNA"/>
</dbReference>
<sequence>MAGAKNFSPLRFADGETICMARVGRRGAVHEPPLPPERRRKKIDTTQEK</sequence>
<gene>
    <name evidence="2" type="ORF">EPICR_170030</name>
</gene>
<evidence type="ECO:0000256" key="1">
    <source>
        <dbReference type="SAM" id="MobiDB-lite"/>
    </source>
</evidence>
<dbReference type="AlphaFoldDB" id="A0A484HGB6"/>
<protein>
    <submittedName>
        <fullName evidence="2">Uncharacterized protein</fullName>
    </submittedName>
</protein>
<proteinExistence type="predicted"/>
<organism evidence="2">
    <name type="scientific">uncultured Desulfobacteraceae bacterium</name>
    <dbReference type="NCBI Taxonomy" id="218296"/>
    <lineage>
        <taxon>Bacteria</taxon>
        <taxon>Pseudomonadati</taxon>
        <taxon>Thermodesulfobacteriota</taxon>
        <taxon>Desulfobacteria</taxon>
        <taxon>Desulfobacterales</taxon>
        <taxon>Desulfobacteraceae</taxon>
        <taxon>environmental samples</taxon>
    </lineage>
</organism>
<feature type="region of interest" description="Disordered" evidence="1">
    <location>
        <begin position="24"/>
        <end position="49"/>
    </location>
</feature>